<evidence type="ECO:0000259" key="3">
    <source>
        <dbReference type="Pfam" id="PF26153"/>
    </source>
</evidence>
<feature type="compositionally biased region" description="Low complexity" evidence="1">
    <location>
        <begin position="49"/>
        <end position="63"/>
    </location>
</feature>
<feature type="compositionally biased region" description="Basic and acidic residues" evidence="1">
    <location>
        <begin position="20"/>
        <end position="34"/>
    </location>
</feature>
<keyword evidence="2" id="KW-0812">Transmembrane</keyword>
<feature type="compositionally biased region" description="Polar residues" evidence="1">
    <location>
        <begin position="189"/>
        <end position="207"/>
    </location>
</feature>
<feature type="compositionally biased region" description="Basic and acidic residues" evidence="1">
    <location>
        <begin position="153"/>
        <end position="162"/>
    </location>
</feature>
<dbReference type="GeneID" id="30984946"/>
<feature type="transmembrane region" description="Helical" evidence="2">
    <location>
        <begin position="240"/>
        <end position="259"/>
    </location>
</feature>
<dbReference type="Proteomes" id="UP000094285">
    <property type="component" value="Unassembled WGS sequence"/>
</dbReference>
<keyword evidence="2" id="KW-1133">Transmembrane helix</keyword>
<feature type="transmembrane region" description="Helical" evidence="2">
    <location>
        <begin position="266"/>
        <end position="285"/>
    </location>
</feature>
<dbReference type="PANTHER" id="PTHR35895:SF3">
    <property type="entry name" value="PRE-RRNA PROCESSING PROTEIN"/>
    <property type="match status" value="1"/>
</dbReference>
<dbReference type="PANTHER" id="PTHR35895">
    <property type="entry name" value="CHROMOSOME 16, WHOLE GENOME SHOTGUN SEQUENCE"/>
    <property type="match status" value="1"/>
</dbReference>
<dbReference type="InterPro" id="IPR059066">
    <property type="entry name" value="Ig_Tag1-like_5th"/>
</dbReference>
<gene>
    <name evidence="4" type="ORF">CANTADRAFT_60526</name>
</gene>
<dbReference type="OrthoDB" id="5596576at2759"/>
<proteinExistence type="predicted"/>
<evidence type="ECO:0000313" key="4">
    <source>
        <dbReference type="EMBL" id="ODV82300.1"/>
    </source>
</evidence>
<feature type="region of interest" description="Disordered" evidence="1">
    <location>
        <begin position="1"/>
        <end position="207"/>
    </location>
</feature>
<dbReference type="EMBL" id="KV453909">
    <property type="protein sequence ID" value="ODV82300.1"/>
    <property type="molecule type" value="Genomic_DNA"/>
</dbReference>
<dbReference type="GO" id="GO:0000329">
    <property type="term" value="C:fungal-type vacuole membrane"/>
    <property type="evidence" value="ECO:0007669"/>
    <property type="project" value="InterPro"/>
</dbReference>
<evidence type="ECO:0000256" key="2">
    <source>
        <dbReference type="SAM" id="Phobius"/>
    </source>
</evidence>
<feature type="compositionally biased region" description="Basic residues" evidence="1">
    <location>
        <begin position="35"/>
        <end position="44"/>
    </location>
</feature>
<feature type="domain" description="Tag1-like fifth Ig-like" evidence="3">
    <location>
        <begin position="946"/>
        <end position="1053"/>
    </location>
</feature>
<dbReference type="STRING" id="984487.A0A1E4SS16"/>
<protein>
    <recommendedName>
        <fullName evidence="3">Tag1-like fifth Ig-like domain-containing protein</fullName>
    </recommendedName>
</protein>
<reference evidence="5" key="1">
    <citation type="submission" date="2016-05" db="EMBL/GenBank/DDBJ databases">
        <title>Comparative genomics of biotechnologically important yeasts.</title>
        <authorList>
            <consortium name="DOE Joint Genome Institute"/>
            <person name="Riley R."/>
            <person name="Haridas S."/>
            <person name="Wolfe K.H."/>
            <person name="Lopes M.R."/>
            <person name="Hittinger C.T."/>
            <person name="Goker M."/>
            <person name="Salamov A."/>
            <person name="Wisecaver J."/>
            <person name="Long T.M."/>
            <person name="Aerts A.L."/>
            <person name="Barry K."/>
            <person name="Choi C."/>
            <person name="Clum A."/>
            <person name="Coughlan A.Y."/>
            <person name="Deshpande S."/>
            <person name="Douglass A.P."/>
            <person name="Hanson S.J."/>
            <person name="Klenk H.-P."/>
            <person name="Labutti K."/>
            <person name="Lapidus A."/>
            <person name="Lindquist E."/>
            <person name="Lipzen A."/>
            <person name="Meier-Kolthoff J.P."/>
            <person name="Ohm R.A."/>
            <person name="Otillar R.P."/>
            <person name="Pangilinan J."/>
            <person name="Peng Y."/>
            <person name="Rokas A."/>
            <person name="Rosa C.A."/>
            <person name="Scheuner C."/>
            <person name="Sibirny A.A."/>
            <person name="Slot J.C."/>
            <person name="Stielow J.B."/>
            <person name="Sun H."/>
            <person name="Kurtzman C.P."/>
            <person name="Blackwell M."/>
            <person name="Grigoriev I.V."/>
            <person name="Jeffries T.W."/>
        </authorList>
    </citation>
    <scope>NUCLEOTIDE SEQUENCE [LARGE SCALE GENOMIC DNA]</scope>
    <source>
        <strain evidence="5">NRRL Y-17324</strain>
    </source>
</reference>
<keyword evidence="2" id="KW-0472">Membrane</keyword>
<dbReference type="AlphaFoldDB" id="A0A1E4SS16"/>
<sequence>MSKFYKKALNKLSNNSSSERSSDSESVDKTDKPRRSLSFRRRSRDKGSSRSQTSPRSSYDSSRLPALVDDTSYQVDIPEEPQEPTVSPVDVSVRIVDDESEPAQDQAPSEEPPRLENAEEEAGAGTHPILNSNDSSEGADVSNDLLLQPSSIHADHTHDSQDPKTSQVDETSTEPDTLLPEQDSELNAEPTSVKTTAGSDLENQATHHYTPITEEIVEELEPLLRATSSQSQFHGESVEASPGLVWSFLIALNGILTYLNPKRPKLVHLVIVLLILFSVLLYFLFTNLDTLVAQSVKVNLQSVSILKINDDGVDSHVTGSLLVDYDNISNVLYKSVLKLGAIFLGTLTIIPNQQIKIYVKPSSLDIAPLHLVDVYPPPLKVAIINKRETDIDFITKVNIIKDDALKLSHEFDKLRKIDGDSINFDVQGVFSSEIQTKFFNFNTDEINVYESLEIPKEILAPPIEVKKFDISTSEAVEIYTQIQLGGDIPLDLAVNGINWDVLLKDCDDNLIEFGDWKSRKFTIRPNKEVIVDIDGSITDIDDVLLYPCADGTDSPLNRIIQSYLSEEPIHFALRGSKQQDEKLPGWLYEILTNLEYEIEVTLPKGSLELGQYQLQLVEFEVPSSQSTVVGEDHLHMFFKSNLTLSVTYDVGLEFQIPSFKSNFTIKDVHSNDIIRGSSYNYNHLNINFVNESTMNIEVSLETMDLQVFDPEKAGQLLNKFVEDGFVVPYDQFVVDLEVNELSFELNLFKTRLNKLRVNNITLINKQDEFAVQINENASRFEPEEELPPIDSFLNLLNISIASLLYEDSYNDGVVIVCDFAITNPSNFSLDLPGELLLVGLDYNGTSFAKVRFEDLYIPANERFNTTAEVELSADGVDSKIRLEQLLGAFISGYDDLEVKVFNLTAKNKGLNKILQEVEISGIRIPNIEFNRPPSADLRAATPRPTHPSPFLVESVIHVLNSEVQLKLLNPIENAELVIDLYQAEATSEDKVLGHLERPELLVVTPGVYQTPRIPIKIARGIGMDTLRKAINGDLEVDVVAVFKVRLDKFESELVYRGHGLKSQIRF</sequence>
<organism evidence="4 5">
    <name type="scientific">Suhomyces tanzawaensis NRRL Y-17324</name>
    <dbReference type="NCBI Taxonomy" id="984487"/>
    <lineage>
        <taxon>Eukaryota</taxon>
        <taxon>Fungi</taxon>
        <taxon>Dikarya</taxon>
        <taxon>Ascomycota</taxon>
        <taxon>Saccharomycotina</taxon>
        <taxon>Pichiomycetes</taxon>
        <taxon>Debaryomycetaceae</taxon>
        <taxon>Suhomyces</taxon>
    </lineage>
</organism>
<dbReference type="RefSeq" id="XP_020067422.1">
    <property type="nucleotide sequence ID" value="XM_020210810.1"/>
</dbReference>
<name>A0A1E4SS16_9ASCO</name>
<keyword evidence="5" id="KW-1185">Reference proteome</keyword>
<dbReference type="Pfam" id="PF26153">
    <property type="entry name" value="LEA-2L_5"/>
    <property type="match status" value="1"/>
</dbReference>
<evidence type="ECO:0000256" key="1">
    <source>
        <dbReference type="SAM" id="MobiDB-lite"/>
    </source>
</evidence>
<accession>A0A1E4SS16</accession>
<dbReference type="InterPro" id="IPR046368">
    <property type="entry name" value="Tag1"/>
</dbReference>
<evidence type="ECO:0000313" key="5">
    <source>
        <dbReference type="Proteomes" id="UP000094285"/>
    </source>
</evidence>